<reference evidence="1 2" key="1">
    <citation type="submission" date="2022-03" db="EMBL/GenBank/DDBJ databases">
        <authorList>
            <person name="Macdonald S."/>
            <person name="Ahmed S."/>
            <person name="Newling K."/>
        </authorList>
    </citation>
    <scope>NUCLEOTIDE SEQUENCE [LARGE SCALE GENOMIC DNA]</scope>
</reference>
<dbReference type="EMBL" id="CAKOAT010054267">
    <property type="protein sequence ID" value="CAH8300840.1"/>
    <property type="molecule type" value="Genomic_DNA"/>
</dbReference>
<comment type="caution">
    <text evidence="1">The sequence shown here is derived from an EMBL/GenBank/DDBJ whole genome shotgun (WGS) entry which is preliminary data.</text>
</comment>
<dbReference type="Pfam" id="PF03321">
    <property type="entry name" value="GH3"/>
    <property type="match status" value="1"/>
</dbReference>
<protein>
    <submittedName>
        <fullName evidence="1">Uncharacterized protein</fullName>
    </submittedName>
</protein>
<evidence type="ECO:0000313" key="2">
    <source>
        <dbReference type="Proteomes" id="UP001642260"/>
    </source>
</evidence>
<evidence type="ECO:0000313" key="1">
    <source>
        <dbReference type="EMBL" id="CAH8300840.1"/>
    </source>
</evidence>
<sequence length="114" mass="12843">MSQSFELKVLEDLTLNTKQVQDDLLEEILRVNANTEYLRHFLHGSSDKELFTKNVLVATYDDVKPYIERVANGEPSNVIAGETVTSFILSSGTSGGKLKIFPVNKIFFENLTFI</sequence>
<dbReference type="PANTHER" id="PTHR31901:SF52">
    <property type="entry name" value="AUXIN-RESPONSIVE GH3 FAMILY PROTEIN"/>
    <property type="match status" value="1"/>
</dbReference>
<keyword evidence="2" id="KW-1185">Reference proteome</keyword>
<dbReference type="InterPro" id="IPR004993">
    <property type="entry name" value="GH3"/>
</dbReference>
<dbReference type="Proteomes" id="UP001642260">
    <property type="component" value="Unassembled WGS sequence"/>
</dbReference>
<organism evidence="1 2">
    <name type="scientific">Eruca vesicaria subsp. sativa</name>
    <name type="common">Garden rocket</name>
    <name type="synonym">Eruca sativa</name>
    <dbReference type="NCBI Taxonomy" id="29727"/>
    <lineage>
        <taxon>Eukaryota</taxon>
        <taxon>Viridiplantae</taxon>
        <taxon>Streptophyta</taxon>
        <taxon>Embryophyta</taxon>
        <taxon>Tracheophyta</taxon>
        <taxon>Spermatophyta</taxon>
        <taxon>Magnoliopsida</taxon>
        <taxon>eudicotyledons</taxon>
        <taxon>Gunneridae</taxon>
        <taxon>Pentapetalae</taxon>
        <taxon>rosids</taxon>
        <taxon>malvids</taxon>
        <taxon>Brassicales</taxon>
        <taxon>Brassicaceae</taxon>
        <taxon>Brassiceae</taxon>
        <taxon>Eruca</taxon>
    </lineage>
</organism>
<accession>A0ABC8IU65</accession>
<gene>
    <name evidence="1" type="ORF">ERUC_LOCUS2849</name>
</gene>
<dbReference type="PANTHER" id="PTHR31901">
    <property type="entry name" value="GH3 DOMAIN-CONTAINING PROTEIN"/>
    <property type="match status" value="1"/>
</dbReference>
<dbReference type="AlphaFoldDB" id="A0ABC8IU65"/>
<proteinExistence type="predicted"/>
<name>A0ABC8IU65_ERUVS</name>